<keyword evidence="3" id="KW-1185">Reference proteome</keyword>
<gene>
    <name evidence="2" type="ORF">Mal48_07260</name>
</gene>
<dbReference type="RefSeq" id="WP_145196098.1">
    <property type="nucleotide sequence ID" value="NZ_CP036267.1"/>
</dbReference>
<accession>A0A517QIL8</accession>
<organism evidence="2 3">
    <name type="scientific">Thalassoglobus polymorphus</name>
    <dbReference type="NCBI Taxonomy" id="2527994"/>
    <lineage>
        <taxon>Bacteria</taxon>
        <taxon>Pseudomonadati</taxon>
        <taxon>Planctomycetota</taxon>
        <taxon>Planctomycetia</taxon>
        <taxon>Planctomycetales</taxon>
        <taxon>Planctomycetaceae</taxon>
        <taxon>Thalassoglobus</taxon>
    </lineage>
</organism>
<dbReference type="PROSITE" id="PS51257">
    <property type="entry name" value="PROKAR_LIPOPROTEIN"/>
    <property type="match status" value="1"/>
</dbReference>
<dbReference type="Proteomes" id="UP000315724">
    <property type="component" value="Chromosome"/>
</dbReference>
<proteinExistence type="predicted"/>
<name>A0A517QIL8_9PLAN</name>
<evidence type="ECO:0008006" key="4">
    <source>
        <dbReference type="Google" id="ProtNLM"/>
    </source>
</evidence>
<dbReference type="OrthoDB" id="288856at2"/>
<reference evidence="2 3" key="1">
    <citation type="submission" date="2019-02" db="EMBL/GenBank/DDBJ databases">
        <title>Deep-cultivation of Planctomycetes and their phenomic and genomic characterization uncovers novel biology.</title>
        <authorList>
            <person name="Wiegand S."/>
            <person name="Jogler M."/>
            <person name="Boedeker C."/>
            <person name="Pinto D."/>
            <person name="Vollmers J."/>
            <person name="Rivas-Marin E."/>
            <person name="Kohn T."/>
            <person name="Peeters S.H."/>
            <person name="Heuer A."/>
            <person name="Rast P."/>
            <person name="Oberbeckmann S."/>
            <person name="Bunk B."/>
            <person name="Jeske O."/>
            <person name="Meyerdierks A."/>
            <person name="Storesund J.E."/>
            <person name="Kallscheuer N."/>
            <person name="Luecker S."/>
            <person name="Lage O.M."/>
            <person name="Pohl T."/>
            <person name="Merkel B.J."/>
            <person name="Hornburger P."/>
            <person name="Mueller R.-W."/>
            <person name="Bruemmer F."/>
            <person name="Labrenz M."/>
            <person name="Spormann A.M."/>
            <person name="Op den Camp H."/>
            <person name="Overmann J."/>
            <person name="Amann R."/>
            <person name="Jetten M.S.M."/>
            <person name="Mascher T."/>
            <person name="Medema M.H."/>
            <person name="Devos D.P."/>
            <person name="Kaster A.-K."/>
            <person name="Ovreas L."/>
            <person name="Rohde M."/>
            <person name="Galperin M.Y."/>
            <person name="Jogler C."/>
        </authorList>
    </citation>
    <scope>NUCLEOTIDE SEQUENCE [LARGE SCALE GENOMIC DNA]</scope>
    <source>
        <strain evidence="2 3">Mal48</strain>
    </source>
</reference>
<evidence type="ECO:0000313" key="3">
    <source>
        <dbReference type="Proteomes" id="UP000315724"/>
    </source>
</evidence>
<protein>
    <recommendedName>
        <fullName evidence="4">Carboxypeptidase regulatory-like domain-containing protein</fullName>
    </recommendedName>
</protein>
<evidence type="ECO:0000313" key="2">
    <source>
        <dbReference type="EMBL" id="QDT31492.1"/>
    </source>
</evidence>
<dbReference type="SUPFAM" id="SSF49464">
    <property type="entry name" value="Carboxypeptidase regulatory domain-like"/>
    <property type="match status" value="1"/>
</dbReference>
<dbReference type="InterPro" id="IPR008969">
    <property type="entry name" value="CarboxyPept-like_regulatory"/>
</dbReference>
<dbReference type="KEGG" id="tpol:Mal48_07260"/>
<dbReference type="AlphaFoldDB" id="A0A517QIL8"/>
<evidence type="ECO:0000256" key="1">
    <source>
        <dbReference type="SAM" id="MobiDB-lite"/>
    </source>
</evidence>
<sequence length="157" mass="16429">MKPQHMKWSIPLTLLSVSIFFVGCGGGSNGPPRASVSGKVTIDGEPVEGVEVNFLNPEFPNYGSFAKTDAEGNYKLVQGAVPGVNTIFFSKVEGGDMALNPDEGMDAGQLEAMSVGNGGQSSVDLPKQIIPSEYTDPSSKLTFPVPDGGTSEANFDL</sequence>
<dbReference type="EMBL" id="CP036267">
    <property type="protein sequence ID" value="QDT31492.1"/>
    <property type="molecule type" value="Genomic_DNA"/>
</dbReference>
<feature type="region of interest" description="Disordered" evidence="1">
    <location>
        <begin position="133"/>
        <end position="157"/>
    </location>
</feature>